<gene>
    <name evidence="2" type="ORF">BJ998_001891</name>
</gene>
<dbReference type="AlphaFoldDB" id="A0A7W9KDZ0"/>
<organism evidence="2 3">
    <name type="scientific">Kutzneria kofuensis</name>
    <dbReference type="NCBI Taxonomy" id="103725"/>
    <lineage>
        <taxon>Bacteria</taxon>
        <taxon>Bacillati</taxon>
        <taxon>Actinomycetota</taxon>
        <taxon>Actinomycetes</taxon>
        <taxon>Pseudonocardiales</taxon>
        <taxon>Pseudonocardiaceae</taxon>
        <taxon>Kutzneria</taxon>
    </lineage>
</organism>
<evidence type="ECO:0000313" key="2">
    <source>
        <dbReference type="EMBL" id="MBB5890695.1"/>
    </source>
</evidence>
<proteinExistence type="predicted"/>
<dbReference type="RefSeq" id="WP_184860308.1">
    <property type="nucleotide sequence ID" value="NZ_BAAAWY010000046.1"/>
</dbReference>
<dbReference type="EMBL" id="JACHIR010000001">
    <property type="protein sequence ID" value="MBB5890695.1"/>
    <property type="molecule type" value="Genomic_DNA"/>
</dbReference>
<evidence type="ECO:0000313" key="3">
    <source>
        <dbReference type="Proteomes" id="UP000585638"/>
    </source>
</evidence>
<name>A0A7W9KDZ0_9PSEU</name>
<comment type="caution">
    <text evidence="2">The sequence shown here is derived from an EMBL/GenBank/DDBJ whole genome shotgun (WGS) entry which is preliminary data.</text>
</comment>
<protein>
    <recommendedName>
        <fullName evidence="4">Transcriptional regulator, AbiEi antitoxin, Type IV TA system</fullName>
    </recommendedName>
</protein>
<reference evidence="2 3" key="1">
    <citation type="submission" date="2020-08" db="EMBL/GenBank/DDBJ databases">
        <title>Sequencing the genomes of 1000 actinobacteria strains.</title>
        <authorList>
            <person name="Klenk H.-P."/>
        </authorList>
    </citation>
    <scope>NUCLEOTIDE SEQUENCE [LARGE SCALE GENOMIC DNA]</scope>
    <source>
        <strain evidence="2 3">DSM 43851</strain>
    </source>
</reference>
<evidence type="ECO:0008006" key="4">
    <source>
        <dbReference type="Google" id="ProtNLM"/>
    </source>
</evidence>
<sequence>MRTCSPSGTHIQLDKLNGLFPHRVARAEDLVELGLCASSVYRRCRPGGPWQRVLPGVLVLGNSPPTPPQLVQAALRYAEPDGVLTGHHALLLHGMRSAPPLPYNAVHVLVPKGRSLKGTPEVLVERTTRMPKAVMRKGFLVAPLERALLDTVRGFGHVEQVRPLLTEAVWLRGLAPKLINAELDAGNGRGSALPRRVLAEVVNGIRTEAEALAATLVGTARLPKPKWNMQVDDAENAYLGPVSAWWDDVALALDIDVAEQSFERTVDRHGALTAAGIVVVHTTPQRLRDAPKVFVEQLRRAHQWAAKRERPPVTATAQHPRSCGAR</sequence>
<accession>A0A7W9KDZ0</accession>
<dbReference type="Proteomes" id="UP000585638">
    <property type="component" value="Unassembled WGS sequence"/>
</dbReference>
<evidence type="ECO:0000256" key="1">
    <source>
        <dbReference type="SAM" id="MobiDB-lite"/>
    </source>
</evidence>
<keyword evidence="3" id="KW-1185">Reference proteome</keyword>
<feature type="region of interest" description="Disordered" evidence="1">
    <location>
        <begin position="305"/>
        <end position="326"/>
    </location>
</feature>